<organism evidence="1 2">
    <name type="scientific">Lecanicillium saksenae</name>
    <dbReference type="NCBI Taxonomy" id="468837"/>
    <lineage>
        <taxon>Eukaryota</taxon>
        <taxon>Fungi</taxon>
        <taxon>Dikarya</taxon>
        <taxon>Ascomycota</taxon>
        <taxon>Pezizomycotina</taxon>
        <taxon>Sordariomycetes</taxon>
        <taxon>Hypocreomycetidae</taxon>
        <taxon>Hypocreales</taxon>
        <taxon>Cordycipitaceae</taxon>
        <taxon>Lecanicillium</taxon>
    </lineage>
</organism>
<accession>A0ACC1R6B9</accession>
<evidence type="ECO:0000313" key="1">
    <source>
        <dbReference type="EMBL" id="KAJ3498409.1"/>
    </source>
</evidence>
<proteinExistence type="predicted"/>
<sequence length="716" mass="76758">MTGRGFVSVVLAAVLFGRTSQALPQRDAPQASWQQYVRSPPSNTVKPVRILDDKTTGSVQNPNALISGNGKTVFNRPSAGDPAPSVVVDFGQNVVGLLTINFAGSVNGSGALPGIKLAFSETLQFLGDRGDFTRSDNAGGSAKITQGTDQIAVQNSPYTWQNKLGCQTDRKVCADGLHGFRYVKIWLDALASDAPYTSPSGSVSISSIGLEWSAYLGTPDTFTGWFECSDKDLTQWWYDGVYTVDMGTDLFLANETEPRGASSPTLEGKQVLFDGAKRDRDPYVGDMAVASLTSYLSHNFAEPSLNVLEDLALHQRSDGWIPPASINGYTLPLFDYPLWWAICSVDLVMYTGNIVYANKYWNTLKKVLDNYYAQHIDQNSGLLVKSAEMGYGDYAFLPRSGPITYYNALYVRALRYAAQLARIFGGDYAASAPGWESRASSVSAALAAHNFDSKVGAFLDGGPCPGQPAGTYCNVHSQDGNSLAIMAGVANTSTAQGVLDYWAKTAAHPYGNAFYDSSVLSPGDHFDQRVYAFISYFELEARFLTTDRADSAIEEIRRLYGWMATHDPEITMWEGIGPGGSPYEGGFTSMAHGWSTGIVPLMSNHILGVKPTSPGFTTWQIYPAVGAGGLTWAKGVVPTPLGGIEVSWETGTAAGDGKKLTLSITAPKKTSGTVCVPLVAGASRVKLNGRSVTVQKGARSVVVNVNGGRSQTITVE</sequence>
<gene>
    <name evidence="1" type="ORF">NLG97_g1155</name>
</gene>
<dbReference type="EMBL" id="JANAKD010000052">
    <property type="protein sequence ID" value="KAJ3498409.1"/>
    <property type="molecule type" value="Genomic_DNA"/>
</dbReference>
<name>A0ACC1R6B9_9HYPO</name>
<evidence type="ECO:0000313" key="2">
    <source>
        <dbReference type="Proteomes" id="UP001148737"/>
    </source>
</evidence>
<dbReference type="Proteomes" id="UP001148737">
    <property type="component" value="Unassembled WGS sequence"/>
</dbReference>
<keyword evidence="2" id="KW-1185">Reference proteome</keyword>
<comment type="caution">
    <text evidence="1">The sequence shown here is derived from an EMBL/GenBank/DDBJ whole genome shotgun (WGS) entry which is preliminary data.</text>
</comment>
<protein>
    <submittedName>
        <fullName evidence="1">Uncharacterized protein</fullName>
    </submittedName>
</protein>
<reference evidence="1" key="1">
    <citation type="submission" date="2022-07" db="EMBL/GenBank/DDBJ databases">
        <title>Genome Sequence of Lecanicillium saksenae.</title>
        <authorList>
            <person name="Buettner E."/>
        </authorList>
    </citation>
    <scope>NUCLEOTIDE SEQUENCE</scope>
    <source>
        <strain evidence="1">VT-O1</strain>
    </source>
</reference>